<feature type="region of interest" description="Disordered" evidence="4">
    <location>
        <begin position="665"/>
        <end position="696"/>
    </location>
</feature>
<sequence length="935" mass="102445">MKMEKESSVCEVMDPLANYWGLSLFPQIVSSSSSAVTTSSSSKPYDPNYDLDSIHNHLRSTILQIPADELKAVICENPGLFDSEISSGPACHEENDNPACHEENDVVAEEVLEFPRKRRPALGLKRARFSLKPTKIQSVESLIPRQDLDKLKDPVEFFLAHERLENAKREIQKLTGVSLESNPSDTSTKPRQRRPGLSGNNERRVKYKHRYPKETFDNNNYGPPSQEASESVCLDSVGESADEGGACITPLENEVIDIDMMYFAADSPAIEENKTNDVLDRLLQCNSEDLEGDGAMTLLQETLQIKPIALEKLVVPEFPNNSQILDMKSLHGNSSKPRKRKPLSNLDNLLTGFNNRTPIRQDIGCLLQQSGSPTPPRSPFALLPLLQQHISRAEPSVDPFAADRSDPLSNRTNSPVPLIHQEPNLIASGKPSNVHSANIIDDGVAISKANSAGDTVRNGSSSSGESKEDRSGMVPTKLKKSLFEEIIATNETHSVEETIRDCAITPQKSVEDNSRQPQPDANIESKGPHFGMDVDIGDSEMHSVEDTIRDCASTPKKSLEDNPKQPEFDANIVSNGPHVDMDVDIGDSGMNVLVHSANIIDDGVAISKANSAGDTVRNGSSSSGESKEDRSGMVPTKLNKPLLEEIIATIETHSVEETIGDCAITPQKSVEDNSRQPQPDANIESKGPHFGMDVDIGDSEMHSVEDAIRDCASTPQKSLEDNPRQPEFDANAESNGPHVDMDVGIGDSGMNDRVGMPNIETSGPCEIEDDAENMQAHAAAVPSDDSNINLVNPPDQSDTTGFQANDCDKDSRRSDDGSEQCLQEKTDGNSLPDNRQRRDRCSRKQHIDRSLSRRQSLAAAGTSWEAGLRRSTRIRTRPLEYWKGERMVYGRVHNSLATVIGIKCISPGSDGKPTMKVKSYVSDEHKDLLELASLY</sequence>
<evidence type="ECO:0000313" key="6">
    <source>
        <dbReference type="Proteomes" id="UP000289738"/>
    </source>
</evidence>
<evidence type="ECO:0008006" key="7">
    <source>
        <dbReference type="Google" id="ProtNLM"/>
    </source>
</evidence>
<dbReference type="AlphaFoldDB" id="A0A444X8S4"/>
<feature type="region of interest" description="Disordered" evidence="4">
    <location>
        <begin position="506"/>
        <end position="530"/>
    </location>
</feature>
<comment type="subcellular location">
    <subcellularLocation>
        <location evidence="1">Nucleus</location>
    </subcellularLocation>
</comment>
<dbReference type="PANTHER" id="PTHR16684">
    <property type="entry name" value="CENTROMERE PROTEIN C"/>
    <property type="match status" value="1"/>
</dbReference>
<dbReference type="EMBL" id="SDMP01000020">
    <property type="protein sequence ID" value="RYQ86061.1"/>
    <property type="molecule type" value="Genomic_DNA"/>
</dbReference>
<feature type="compositionally biased region" description="Basic and acidic residues" evidence="4">
    <location>
        <begin position="718"/>
        <end position="727"/>
    </location>
</feature>
<proteinExistence type="inferred from homology"/>
<feature type="compositionally biased region" description="Polar residues" evidence="4">
    <location>
        <begin position="178"/>
        <end position="189"/>
    </location>
</feature>
<feature type="region of interest" description="Disordered" evidence="4">
    <location>
        <begin position="174"/>
        <end position="206"/>
    </location>
</feature>
<accession>A0A444X8S4</accession>
<protein>
    <recommendedName>
        <fullName evidence="7">Centromere protein C/Mif2/cnp3</fullName>
    </recommendedName>
</protein>
<evidence type="ECO:0000256" key="4">
    <source>
        <dbReference type="SAM" id="MobiDB-lite"/>
    </source>
</evidence>
<evidence type="ECO:0000313" key="5">
    <source>
        <dbReference type="EMBL" id="RYQ86061.1"/>
    </source>
</evidence>
<gene>
    <name evidence="5" type="ORF">Ahy_B10g105726</name>
</gene>
<keyword evidence="3" id="KW-0539">Nucleus</keyword>
<dbReference type="GO" id="GO:0000776">
    <property type="term" value="C:kinetochore"/>
    <property type="evidence" value="ECO:0007669"/>
    <property type="project" value="InterPro"/>
</dbReference>
<reference evidence="5 6" key="1">
    <citation type="submission" date="2019-01" db="EMBL/GenBank/DDBJ databases">
        <title>Sequencing of cultivated peanut Arachis hypogaea provides insights into genome evolution and oil improvement.</title>
        <authorList>
            <person name="Chen X."/>
        </authorList>
    </citation>
    <scope>NUCLEOTIDE SEQUENCE [LARGE SCALE GENOMIC DNA]</scope>
    <source>
        <strain evidence="6">cv. Fuhuasheng</strain>
        <tissue evidence="5">Leaves</tissue>
    </source>
</reference>
<evidence type="ECO:0000256" key="1">
    <source>
        <dbReference type="ARBA" id="ARBA00004123"/>
    </source>
</evidence>
<dbReference type="Proteomes" id="UP000289738">
    <property type="component" value="Chromosome B10"/>
</dbReference>
<feature type="region of interest" description="Disordered" evidence="4">
    <location>
        <begin position="611"/>
        <end position="637"/>
    </location>
</feature>
<feature type="region of interest" description="Disordered" evidence="4">
    <location>
        <begin position="327"/>
        <end position="347"/>
    </location>
</feature>
<dbReference type="GO" id="GO:0051455">
    <property type="term" value="P:spindle attachment to meiosis I kinetochore"/>
    <property type="evidence" value="ECO:0007669"/>
    <property type="project" value="TreeGrafter"/>
</dbReference>
<feature type="region of interest" description="Disordered" evidence="4">
    <location>
        <begin position="450"/>
        <end position="476"/>
    </location>
</feature>
<dbReference type="PANTHER" id="PTHR16684:SF11">
    <property type="entry name" value="CENTROMERE PROTEIN C"/>
    <property type="match status" value="1"/>
</dbReference>
<feature type="compositionally biased region" description="Polar residues" evidence="4">
    <location>
        <begin position="784"/>
        <end position="803"/>
    </location>
</feature>
<dbReference type="InterPro" id="IPR028386">
    <property type="entry name" value="CENP-C/Mif2/cnp3"/>
</dbReference>
<dbReference type="GO" id="GO:0005634">
    <property type="term" value="C:nucleus"/>
    <property type="evidence" value="ECO:0007669"/>
    <property type="project" value="UniProtKB-SubCell"/>
</dbReference>
<keyword evidence="6" id="KW-1185">Reference proteome</keyword>
<dbReference type="GO" id="GO:0019237">
    <property type="term" value="F:centromeric DNA binding"/>
    <property type="evidence" value="ECO:0007669"/>
    <property type="project" value="InterPro"/>
</dbReference>
<dbReference type="GO" id="GO:0051315">
    <property type="term" value="P:attachment of mitotic spindle microtubules to kinetochore"/>
    <property type="evidence" value="ECO:0007669"/>
    <property type="project" value="TreeGrafter"/>
</dbReference>
<comment type="similarity">
    <text evidence="2">Belongs to the CENP-C/MIF2 family.</text>
</comment>
<name>A0A444X8S4_ARAHY</name>
<feature type="region of interest" description="Disordered" evidence="4">
    <location>
        <begin position="714"/>
        <end position="854"/>
    </location>
</feature>
<evidence type="ECO:0000256" key="2">
    <source>
        <dbReference type="ARBA" id="ARBA00010291"/>
    </source>
</evidence>
<organism evidence="5 6">
    <name type="scientific">Arachis hypogaea</name>
    <name type="common">Peanut</name>
    <dbReference type="NCBI Taxonomy" id="3818"/>
    <lineage>
        <taxon>Eukaryota</taxon>
        <taxon>Viridiplantae</taxon>
        <taxon>Streptophyta</taxon>
        <taxon>Embryophyta</taxon>
        <taxon>Tracheophyta</taxon>
        <taxon>Spermatophyta</taxon>
        <taxon>Magnoliopsida</taxon>
        <taxon>eudicotyledons</taxon>
        <taxon>Gunneridae</taxon>
        <taxon>Pentapetalae</taxon>
        <taxon>rosids</taxon>
        <taxon>fabids</taxon>
        <taxon>Fabales</taxon>
        <taxon>Fabaceae</taxon>
        <taxon>Papilionoideae</taxon>
        <taxon>50 kb inversion clade</taxon>
        <taxon>dalbergioids sensu lato</taxon>
        <taxon>Dalbergieae</taxon>
        <taxon>Pterocarpus clade</taxon>
        <taxon>Arachis</taxon>
    </lineage>
</organism>
<evidence type="ECO:0000256" key="3">
    <source>
        <dbReference type="ARBA" id="ARBA00023242"/>
    </source>
</evidence>
<dbReference type="GO" id="GO:0051382">
    <property type="term" value="P:kinetochore assembly"/>
    <property type="evidence" value="ECO:0007669"/>
    <property type="project" value="InterPro"/>
</dbReference>
<comment type="caution">
    <text evidence="5">The sequence shown here is derived from an EMBL/GenBank/DDBJ whole genome shotgun (WGS) entry which is preliminary data.</text>
</comment>
<feature type="compositionally biased region" description="Basic and acidic residues" evidence="4">
    <location>
        <begin position="806"/>
        <end position="827"/>
    </location>
</feature>